<dbReference type="GO" id="GO:0005789">
    <property type="term" value="C:endoplasmic reticulum membrane"/>
    <property type="evidence" value="ECO:0007669"/>
    <property type="project" value="UniProtKB-SubCell"/>
</dbReference>
<keyword evidence="6 12" id="KW-0521">NADP</keyword>
<dbReference type="PANTHER" id="PTHR43086:SF2">
    <property type="entry name" value="HYDROXYSTEROID DEHYDROGENASE-LIKE PROTEIN 1"/>
    <property type="match status" value="1"/>
</dbReference>
<evidence type="ECO:0000313" key="15">
    <source>
        <dbReference type="EMBL" id="KAF7727438.1"/>
    </source>
</evidence>
<feature type="transmembrane region" description="Helical" evidence="14">
    <location>
        <begin position="13"/>
        <end position="36"/>
    </location>
</feature>
<dbReference type="GO" id="GO:0141040">
    <property type="term" value="F:very-long-chain 3-oxoacyl-CoA reductase activity"/>
    <property type="evidence" value="ECO:0007669"/>
    <property type="project" value="UniProtKB-EC"/>
</dbReference>
<evidence type="ECO:0000256" key="7">
    <source>
        <dbReference type="ARBA" id="ARBA00022989"/>
    </source>
</evidence>
<evidence type="ECO:0000256" key="8">
    <source>
        <dbReference type="ARBA" id="ARBA00023002"/>
    </source>
</evidence>
<dbReference type="EMBL" id="JABAYA010000056">
    <property type="protein sequence ID" value="KAF7727438.1"/>
    <property type="molecule type" value="Genomic_DNA"/>
</dbReference>
<dbReference type="InterPro" id="IPR020904">
    <property type="entry name" value="Sc_DH/Rdtase_CS"/>
</dbReference>
<dbReference type="CDD" id="cd05356">
    <property type="entry name" value="17beta-HSD1_like_SDR_c"/>
    <property type="match status" value="1"/>
</dbReference>
<comment type="catalytic activity">
    <reaction evidence="12">
        <text>a very-long-chain (3R)-3-hydroxyacyl-CoA + NADP(+) = a very-long-chain 3-oxoacyl-CoA + NADPH + H(+)</text>
        <dbReference type="Rhea" id="RHEA:48680"/>
        <dbReference type="ChEBI" id="CHEBI:15378"/>
        <dbReference type="ChEBI" id="CHEBI:57783"/>
        <dbReference type="ChEBI" id="CHEBI:58349"/>
        <dbReference type="ChEBI" id="CHEBI:85440"/>
        <dbReference type="ChEBI" id="CHEBI:90725"/>
        <dbReference type="EC" id="1.1.1.330"/>
    </reaction>
</comment>
<evidence type="ECO:0000256" key="3">
    <source>
        <dbReference type="ARBA" id="ARBA00022692"/>
    </source>
</evidence>
<evidence type="ECO:0000256" key="5">
    <source>
        <dbReference type="ARBA" id="ARBA00022832"/>
    </source>
</evidence>
<dbReference type="OrthoDB" id="5545019at2759"/>
<dbReference type="PIRSF" id="PIRSF000126">
    <property type="entry name" value="11-beta-HSD1"/>
    <property type="match status" value="1"/>
</dbReference>
<evidence type="ECO:0000256" key="2">
    <source>
        <dbReference type="ARBA" id="ARBA00022516"/>
    </source>
</evidence>
<accession>A0A8H7EU55</accession>
<dbReference type="HAMAP" id="MF_03107">
    <property type="entry name" value="3_ketoreductase"/>
    <property type="match status" value="1"/>
</dbReference>
<comment type="caution">
    <text evidence="15">The sequence shown here is derived from an EMBL/GenBank/DDBJ whole genome shotgun (WGS) entry which is preliminary data.</text>
</comment>
<dbReference type="Pfam" id="PF00106">
    <property type="entry name" value="adh_short"/>
    <property type="match status" value="1"/>
</dbReference>
<evidence type="ECO:0000256" key="9">
    <source>
        <dbReference type="ARBA" id="ARBA00023098"/>
    </source>
</evidence>
<keyword evidence="4 12" id="KW-0256">Endoplasmic reticulum</keyword>
<evidence type="ECO:0000256" key="4">
    <source>
        <dbReference type="ARBA" id="ARBA00022824"/>
    </source>
</evidence>
<evidence type="ECO:0000256" key="11">
    <source>
        <dbReference type="ARBA" id="ARBA00023160"/>
    </source>
</evidence>
<dbReference type="EC" id="1.1.1.330" evidence="12"/>
<comment type="function">
    <text evidence="12">Component of the microsomal membrane bound fatty acid elongation system, which produces the 26-carbon very long-chain fatty acids (VLCFA) from palmitate. Catalyzes the reduction of the 3-ketoacyl-CoA intermediate that is formed in each cycle of fatty acid elongation. VLCFAs serve as precursors for ceramide and sphingolipids.</text>
</comment>
<protein>
    <recommendedName>
        <fullName evidence="12">Very-long-chain 3-oxoacyl-CoA reductase</fullName>
        <ecNumber evidence="12">1.1.1.330</ecNumber>
    </recommendedName>
    <alternativeName>
        <fullName evidence="12">3-ketoacyl-CoA reductase</fullName>
        <shortName evidence="12">3-ketoreductase</shortName>
        <shortName evidence="12">KAR</shortName>
    </alternativeName>
    <alternativeName>
        <fullName evidence="12">Microsomal beta-keto-reductase</fullName>
    </alternativeName>
</protein>
<organism evidence="15 16">
    <name type="scientific">Apophysomyces ossiformis</name>
    <dbReference type="NCBI Taxonomy" id="679940"/>
    <lineage>
        <taxon>Eukaryota</taxon>
        <taxon>Fungi</taxon>
        <taxon>Fungi incertae sedis</taxon>
        <taxon>Mucoromycota</taxon>
        <taxon>Mucoromycotina</taxon>
        <taxon>Mucoromycetes</taxon>
        <taxon>Mucorales</taxon>
        <taxon>Mucorineae</taxon>
        <taxon>Mucoraceae</taxon>
        <taxon>Apophysomyces</taxon>
    </lineage>
</organism>
<feature type="binding site" evidence="12">
    <location>
        <position position="197"/>
    </location>
    <ligand>
        <name>substrate</name>
    </ligand>
</feature>
<reference evidence="15" key="1">
    <citation type="submission" date="2020-01" db="EMBL/GenBank/DDBJ databases">
        <title>Genome Sequencing of Three Apophysomyces-Like Fungal Strains Confirms a Novel Fungal Genus in the Mucoromycota with divergent Burkholderia-like Endosymbiotic Bacteria.</title>
        <authorList>
            <person name="Stajich J.E."/>
            <person name="Macias A.M."/>
            <person name="Carter-House D."/>
            <person name="Lovett B."/>
            <person name="Kasson L.R."/>
            <person name="Berry K."/>
            <person name="Grigoriev I."/>
            <person name="Chang Y."/>
            <person name="Spatafora J."/>
            <person name="Kasson M.T."/>
        </authorList>
    </citation>
    <scope>NUCLEOTIDE SEQUENCE</scope>
    <source>
        <strain evidence="15">NRRL A-21654</strain>
    </source>
</reference>
<dbReference type="AlphaFoldDB" id="A0A8H7EU55"/>
<gene>
    <name evidence="15" type="ORF">EC973_007507</name>
</gene>
<dbReference type="PRINTS" id="PR00080">
    <property type="entry name" value="SDRFAMILY"/>
</dbReference>
<evidence type="ECO:0000256" key="12">
    <source>
        <dbReference type="HAMAP-Rule" id="MF_03107"/>
    </source>
</evidence>
<sequence>MEFLQTIAQDSKLLVATTALATVGALYVSSQVFSFVKMLLELYILKGISLKKFGAGNGAWAVITGASDGIGKEFASQLAKNKFNVLLVSRTASKLEAIAQELNQQYGIETKTYAMDFTKGDDRDFAQLGEIINGIRVGVLVNNVGTNHDIPTPFAEEDEKVINNIVEVNIKGAMKMTKLVLPQMRANRSGLILNLGSFSGLVATPFLSVYSAGKAFLCTWSQALGTELASEGIVVENINTYFVVSAMSKIRKPSLLIPLPKPYVAYVLSKIGLACGASTPFTSTPYPTHGVANWLIDNVFNSTFWVRQNYAIQKDIRARALRKREREAAAARKDN</sequence>
<evidence type="ECO:0000256" key="10">
    <source>
        <dbReference type="ARBA" id="ARBA00023136"/>
    </source>
</evidence>
<dbReference type="PROSITE" id="PS00061">
    <property type="entry name" value="ADH_SHORT"/>
    <property type="match status" value="1"/>
</dbReference>
<keyword evidence="10 12" id="KW-0472">Membrane</keyword>
<evidence type="ECO:0000256" key="6">
    <source>
        <dbReference type="ARBA" id="ARBA00022857"/>
    </source>
</evidence>
<comment type="similarity">
    <text evidence="12 13">Belongs to the short-chain dehydrogenases/reductases (SDR) family.</text>
</comment>
<keyword evidence="8 12" id="KW-0560">Oxidoreductase</keyword>
<evidence type="ECO:0000256" key="13">
    <source>
        <dbReference type="RuleBase" id="RU000363"/>
    </source>
</evidence>
<keyword evidence="16" id="KW-1185">Reference proteome</keyword>
<name>A0A8H7EU55_9FUNG</name>
<keyword evidence="2 12" id="KW-0444">Lipid biosynthesis</keyword>
<comment type="subcellular location">
    <subcellularLocation>
        <location evidence="12">Endoplasmic reticulum membrane</location>
        <topology evidence="12">Single-pass membrane protein</topology>
    </subcellularLocation>
</comment>
<dbReference type="InterPro" id="IPR036291">
    <property type="entry name" value="NAD(P)-bd_dom_sf"/>
</dbReference>
<evidence type="ECO:0000256" key="1">
    <source>
        <dbReference type="ARBA" id="ARBA00005194"/>
    </source>
</evidence>
<evidence type="ECO:0000313" key="16">
    <source>
        <dbReference type="Proteomes" id="UP000605846"/>
    </source>
</evidence>
<dbReference type="GO" id="GO:0045703">
    <property type="term" value="F:ketoreductase activity"/>
    <property type="evidence" value="ECO:0007669"/>
    <property type="project" value="UniProtKB-UniRule"/>
</dbReference>
<dbReference type="PRINTS" id="PR00081">
    <property type="entry name" value="GDHRDH"/>
</dbReference>
<keyword evidence="11 12" id="KW-0275">Fatty acid biosynthesis</keyword>
<dbReference type="FunFam" id="3.40.50.720:FF:000137">
    <property type="entry name" value="Hydroxysteroid (17-beta) dehydrogenase 3"/>
    <property type="match status" value="1"/>
</dbReference>
<keyword evidence="5 12" id="KW-0276">Fatty acid metabolism</keyword>
<dbReference type="PANTHER" id="PTHR43086">
    <property type="entry name" value="VERY-LONG-CHAIN 3-OXOOACYL-COA REDUCTASE"/>
    <property type="match status" value="1"/>
</dbReference>
<dbReference type="InterPro" id="IPR002347">
    <property type="entry name" value="SDR_fam"/>
</dbReference>
<dbReference type="Gene3D" id="3.40.50.720">
    <property type="entry name" value="NAD(P)-binding Rossmann-like Domain"/>
    <property type="match status" value="1"/>
</dbReference>
<keyword evidence="9 12" id="KW-0443">Lipid metabolism</keyword>
<dbReference type="SUPFAM" id="SSF51735">
    <property type="entry name" value="NAD(P)-binding Rossmann-fold domains"/>
    <property type="match status" value="1"/>
</dbReference>
<comment type="pathway">
    <text evidence="1">Lipid metabolism; fatty acid biosynthesis.</text>
</comment>
<proteinExistence type="inferred from homology"/>
<dbReference type="Proteomes" id="UP000605846">
    <property type="component" value="Unassembled WGS sequence"/>
</dbReference>
<dbReference type="InterPro" id="IPR027533">
    <property type="entry name" value="3_ketoreductase_fungal"/>
</dbReference>
<dbReference type="GO" id="GO:0030497">
    <property type="term" value="P:fatty acid elongation"/>
    <property type="evidence" value="ECO:0007669"/>
    <property type="project" value="UniProtKB-UniRule"/>
</dbReference>
<evidence type="ECO:0000256" key="14">
    <source>
        <dbReference type="SAM" id="Phobius"/>
    </source>
</evidence>
<keyword evidence="7 12" id="KW-1133">Transmembrane helix</keyword>
<dbReference type="UniPathway" id="UPA00094"/>
<feature type="active site" description="Proton acceptor" evidence="12">
    <location>
        <position position="210"/>
    </location>
</feature>
<keyword evidence="3 12" id="KW-0812">Transmembrane</keyword>